<accession>A0A6J5PR03</accession>
<dbReference type="Gene3D" id="3.40.1350.10">
    <property type="match status" value="1"/>
</dbReference>
<organism evidence="1">
    <name type="scientific">uncultured Caudovirales phage</name>
    <dbReference type="NCBI Taxonomy" id="2100421"/>
    <lineage>
        <taxon>Viruses</taxon>
        <taxon>Duplodnaviria</taxon>
        <taxon>Heunggongvirae</taxon>
        <taxon>Uroviricota</taxon>
        <taxon>Caudoviricetes</taxon>
        <taxon>Peduoviridae</taxon>
        <taxon>Maltschvirus</taxon>
        <taxon>Maltschvirus maltsch</taxon>
    </lineage>
</organism>
<dbReference type="InterPro" id="IPR011856">
    <property type="entry name" value="tRNA_endonuc-like_dom_sf"/>
</dbReference>
<protein>
    <recommendedName>
        <fullName evidence="6">VRR-NUC domain containing protein</fullName>
    </recommendedName>
</protein>
<reference evidence="1" key="1">
    <citation type="submission" date="2020-05" db="EMBL/GenBank/DDBJ databases">
        <authorList>
            <person name="Chiriac C."/>
            <person name="Salcher M."/>
            <person name="Ghai R."/>
            <person name="Kavagutti S V."/>
        </authorList>
    </citation>
    <scope>NUCLEOTIDE SEQUENCE</scope>
</reference>
<dbReference type="EMBL" id="LR797137">
    <property type="protein sequence ID" value="CAB4189394.1"/>
    <property type="molecule type" value="Genomic_DNA"/>
</dbReference>
<gene>
    <name evidence="2" type="ORF">UFOVP1186_38</name>
    <name evidence="3" type="ORF">UFOVP1234_20</name>
    <name evidence="4" type="ORF">UFOVP1487_33</name>
    <name evidence="5" type="ORF">UFOVP1574_21</name>
    <name evidence="1" type="ORF">UFOVP959_25</name>
</gene>
<proteinExistence type="predicted"/>
<evidence type="ECO:0000313" key="4">
    <source>
        <dbReference type="EMBL" id="CAB4215627.1"/>
    </source>
</evidence>
<dbReference type="EMBL" id="LR798462">
    <property type="protein sequence ID" value="CAB5238927.1"/>
    <property type="molecule type" value="Genomic_DNA"/>
</dbReference>
<dbReference type="EMBL" id="LR797183">
    <property type="protein sequence ID" value="CAB4192338.1"/>
    <property type="molecule type" value="Genomic_DNA"/>
</dbReference>
<name>A0A6J5PR03_9CAUD</name>
<dbReference type="EMBL" id="LR796907">
    <property type="protein sequence ID" value="CAB4174113.1"/>
    <property type="molecule type" value="Genomic_DNA"/>
</dbReference>
<evidence type="ECO:0000313" key="5">
    <source>
        <dbReference type="EMBL" id="CAB5238927.1"/>
    </source>
</evidence>
<evidence type="ECO:0000313" key="3">
    <source>
        <dbReference type="EMBL" id="CAB4192338.1"/>
    </source>
</evidence>
<dbReference type="EMBL" id="LR797422">
    <property type="protein sequence ID" value="CAB4215627.1"/>
    <property type="molecule type" value="Genomic_DNA"/>
</dbReference>
<sequence>MNERDLQGGVIETARLLGYRVAHFRPARTQNGWATPVAADGKGYPDLTLCRPGRLVFAELKVGRNKPTVDQAAWLQALEAAGAEAYLWTDLDYTAGTIEQALR</sequence>
<dbReference type="GO" id="GO:0003676">
    <property type="term" value="F:nucleic acid binding"/>
    <property type="evidence" value="ECO:0007669"/>
    <property type="project" value="InterPro"/>
</dbReference>
<evidence type="ECO:0000313" key="1">
    <source>
        <dbReference type="EMBL" id="CAB4174113.1"/>
    </source>
</evidence>
<evidence type="ECO:0000313" key="2">
    <source>
        <dbReference type="EMBL" id="CAB4189394.1"/>
    </source>
</evidence>
<evidence type="ECO:0008006" key="6">
    <source>
        <dbReference type="Google" id="ProtNLM"/>
    </source>
</evidence>